<dbReference type="Gene3D" id="3.30.450.40">
    <property type="match status" value="1"/>
</dbReference>
<dbReference type="Pfam" id="PF13185">
    <property type="entry name" value="GAF_2"/>
    <property type="match status" value="1"/>
</dbReference>
<feature type="domain" description="GAF" evidence="1">
    <location>
        <begin position="49"/>
        <end position="186"/>
    </location>
</feature>
<organism evidence="2">
    <name type="scientific">candidate division WOR-3 bacterium</name>
    <dbReference type="NCBI Taxonomy" id="2052148"/>
    <lineage>
        <taxon>Bacteria</taxon>
        <taxon>Bacteria division WOR-3</taxon>
    </lineage>
</organism>
<name>A0A7C4UG88_UNCW3</name>
<accession>A0A7C4UG88</accession>
<evidence type="ECO:0000313" key="2">
    <source>
        <dbReference type="EMBL" id="HGW91738.1"/>
    </source>
</evidence>
<comment type="caution">
    <text evidence="2">The sequence shown here is derived from an EMBL/GenBank/DDBJ whole genome shotgun (WGS) entry which is preliminary data.</text>
</comment>
<dbReference type="AlphaFoldDB" id="A0A7C4UG88"/>
<dbReference type="EMBL" id="DTHG01000052">
    <property type="protein sequence ID" value="HGW91738.1"/>
    <property type="molecule type" value="Genomic_DNA"/>
</dbReference>
<dbReference type="InterPro" id="IPR003018">
    <property type="entry name" value="GAF"/>
</dbReference>
<dbReference type="SMART" id="SM00065">
    <property type="entry name" value="GAF"/>
    <property type="match status" value="1"/>
</dbReference>
<proteinExistence type="predicted"/>
<sequence>MYINEKEGDFLKKLDETKDFYSKDVNFDLEREKKNLIDETDKKISKIKDPLSLAKALLSTIIDFTKTERGFIMQLKEDGELEFLAGKDNRGNELKESNFKICKTIAKETLRTNKVVFIGNALNEEKFSPTRSVKDLKLETIICAPIVKNKRTIGVLYVDSSFPEFKFSEKDINIFKAFAEHISIYL</sequence>
<gene>
    <name evidence="2" type="ORF">ENV67_04260</name>
</gene>
<protein>
    <submittedName>
        <fullName evidence="2">GAF domain-containing protein</fullName>
    </submittedName>
</protein>
<dbReference type="SUPFAM" id="SSF55781">
    <property type="entry name" value="GAF domain-like"/>
    <property type="match status" value="1"/>
</dbReference>
<reference evidence="2" key="1">
    <citation type="journal article" date="2020" name="mSystems">
        <title>Genome- and Community-Level Interaction Insights into Carbon Utilization and Element Cycling Functions of Hydrothermarchaeota in Hydrothermal Sediment.</title>
        <authorList>
            <person name="Zhou Z."/>
            <person name="Liu Y."/>
            <person name="Xu W."/>
            <person name="Pan J."/>
            <person name="Luo Z.H."/>
            <person name="Li M."/>
        </authorList>
    </citation>
    <scope>NUCLEOTIDE SEQUENCE [LARGE SCALE GENOMIC DNA]</scope>
    <source>
        <strain evidence="2">SpSt-780</strain>
    </source>
</reference>
<evidence type="ECO:0000259" key="1">
    <source>
        <dbReference type="SMART" id="SM00065"/>
    </source>
</evidence>
<dbReference type="InterPro" id="IPR029016">
    <property type="entry name" value="GAF-like_dom_sf"/>
</dbReference>